<organism evidence="6 7">
    <name type="scientific">Linnemannia elongata AG-77</name>
    <dbReference type="NCBI Taxonomy" id="1314771"/>
    <lineage>
        <taxon>Eukaryota</taxon>
        <taxon>Fungi</taxon>
        <taxon>Fungi incertae sedis</taxon>
        <taxon>Mucoromycota</taxon>
        <taxon>Mortierellomycotina</taxon>
        <taxon>Mortierellomycetes</taxon>
        <taxon>Mortierellales</taxon>
        <taxon>Mortierellaceae</taxon>
        <taxon>Linnemannia</taxon>
    </lineage>
</organism>
<evidence type="ECO:0000256" key="5">
    <source>
        <dbReference type="SAM" id="Phobius"/>
    </source>
</evidence>
<dbReference type="OrthoDB" id="2445359at2759"/>
<feature type="transmembrane region" description="Helical" evidence="5">
    <location>
        <begin position="280"/>
        <end position="298"/>
    </location>
</feature>
<gene>
    <name evidence="6" type="ORF">K457DRAFT_133246</name>
</gene>
<dbReference type="Gene3D" id="1.20.1250.20">
    <property type="entry name" value="MFS general substrate transporter like domains"/>
    <property type="match status" value="1"/>
</dbReference>
<feature type="transmembrane region" description="Helical" evidence="5">
    <location>
        <begin position="573"/>
        <end position="594"/>
    </location>
</feature>
<feature type="transmembrane region" description="Helical" evidence="5">
    <location>
        <begin position="505"/>
        <end position="527"/>
    </location>
</feature>
<dbReference type="EMBL" id="KV442016">
    <property type="protein sequence ID" value="OAQ34788.1"/>
    <property type="molecule type" value="Genomic_DNA"/>
</dbReference>
<evidence type="ECO:0000256" key="1">
    <source>
        <dbReference type="ARBA" id="ARBA00004141"/>
    </source>
</evidence>
<keyword evidence="2 5" id="KW-0812">Transmembrane</keyword>
<comment type="subcellular location">
    <subcellularLocation>
        <location evidence="1">Membrane</location>
        <topology evidence="1">Multi-pass membrane protein</topology>
    </subcellularLocation>
</comment>
<feature type="transmembrane region" description="Helical" evidence="5">
    <location>
        <begin position="413"/>
        <end position="432"/>
    </location>
</feature>
<name>A0A197KC82_9FUNG</name>
<dbReference type="GO" id="GO:0016020">
    <property type="term" value="C:membrane"/>
    <property type="evidence" value="ECO:0007669"/>
    <property type="project" value="UniProtKB-SubCell"/>
</dbReference>
<accession>A0A197KC82</accession>
<evidence type="ECO:0000256" key="2">
    <source>
        <dbReference type="ARBA" id="ARBA00022692"/>
    </source>
</evidence>
<dbReference type="GO" id="GO:0022857">
    <property type="term" value="F:transmembrane transporter activity"/>
    <property type="evidence" value="ECO:0007669"/>
    <property type="project" value="InterPro"/>
</dbReference>
<dbReference type="Pfam" id="PF07690">
    <property type="entry name" value="MFS_1"/>
    <property type="match status" value="1"/>
</dbReference>
<sequence>MSDSQQQQERQTYIASTGERRPLLARTIERTVSWTTARLEADQVDTDTQEAIAKKEEEEETQWFAELRRRPWLQRPSVYWLIPWSALCGVITGLCTTTMWQLRSRTMCHHLLRNPTIHTYPGSFGLLSEGVSQWAPLDECMTPTMIGMVWQLESRIVTISSVSLLLTLAKWCSLSDVYGRKVLFHIGLAGTAVYICLNWFAASRYNFLGYYVYYLEAVSFALMPAAAVLNPAIFAYCADCTQKSQRALTIGYIIVALAIGSMSGAILMMHIKETTGDPTLILRIALIIVALLAIYMSFVPESLRRKPIPLPCLVPHRDESEHETEDTTSPPPRSYFWSIVGFFNEGTSMIFDPVLAILPGRIPKSANMASSATPLLILLAHFLVSIGSYGDTNLIVSMTSLVFHWDVDDNERYQNFISLVMTVVLLGLLPLWNSAYKAFVIDDTDDPTHSAAHHDWIQHSSQATATRPLFDLEAIKMELFFSICSLLFVLVGYLLIPLFPSPTMLYLAGGLIAVGTISAVSVISLLSSVVPNQLVGAIFGAHSICQQLANIVFGLTYEPLYMKTKATSPLLYYYVSAGLVALGLLAQTFNRILYHKK</sequence>
<evidence type="ECO:0000256" key="4">
    <source>
        <dbReference type="ARBA" id="ARBA00023136"/>
    </source>
</evidence>
<feature type="transmembrane region" description="Helical" evidence="5">
    <location>
        <begin position="183"/>
        <end position="201"/>
    </location>
</feature>
<dbReference type="PANTHER" id="PTHR23507">
    <property type="entry name" value="ZGC:174356"/>
    <property type="match status" value="1"/>
</dbReference>
<reference evidence="6 7" key="1">
    <citation type="submission" date="2016-05" db="EMBL/GenBank/DDBJ databases">
        <title>Genome sequencing reveals origins of a unique bacterial endosymbiosis in the earliest lineages of terrestrial Fungi.</title>
        <authorList>
            <consortium name="DOE Joint Genome Institute"/>
            <person name="Uehling J."/>
            <person name="Gryganskyi A."/>
            <person name="Hameed K."/>
            <person name="Tschaplinski T."/>
            <person name="Misztal P."/>
            <person name="Wu S."/>
            <person name="Desiro A."/>
            <person name="Vande Pol N."/>
            <person name="Du Z.-Y."/>
            <person name="Zienkiewicz A."/>
            <person name="Zienkiewicz K."/>
            <person name="Morin E."/>
            <person name="Tisserant E."/>
            <person name="Splivallo R."/>
            <person name="Hainaut M."/>
            <person name="Henrissat B."/>
            <person name="Ohm R."/>
            <person name="Kuo A."/>
            <person name="Yan J."/>
            <person name="Lipzen A."/>
            <person name="Nolan M."/>
            <person name="Labutti K."/>
            <person name="Barry K."/>
            <person name="Goldstein A."/>
            <person name="Labbe J."/>
            <person name="Schadt C."/>
            <person name="Tuskan G."/>
            <person name="Grigoriev I."/>
            <person name="Martin F."/>
            <person name="Vilgalys R."/>
            <person name="Bonito G."/>
        </authorList>
    </citation>
    <scope>NUCLEOTIDE SEQUENCE [LARGE SCALE GENOMIC DNA]</scope>
    <source>
        <strain evidence="6 7">AG-77</strain>
    </source>
</reference>
<keyword evidence="4 5" id="KW-0472">Membrane</keyword>
<keyword evidence="3 5" id="KW-1133">Transmembrane helix</keyword>
<dbReference type="SUPFAM" id="SSF103473">
    <property type="entry name" value="MFS general substrate transporter"/>
    <property type="match status" value="1"/>
</dbReference>
<feature type="transmembrane region" description="Helical" evidence="5">
    <location>
        <begin position="213"/>
        <end position="238"/>
    </location>
</feature>
<dbReference type="Proteomes" id="UP000078512">
    <property type="component" value="Unassembled WGS sequence"/>
</dbReference>
<dbReference type="AlphaFoldDB" id="A0A197KC82"/>
<evidence type="ECO:0000256" key="3">
    <source>
        <dbReference type="ARBA" id="ARBA00022989"/>
    </source>
</evidence>
<dbReference type="InterPro" id="IPR036259">
    <property type="entry name" value="MFS_trans_sf"/>
</dbReference>
<feature type="transmembrane region" description="Helical" evidence="5">
    <location>
        <begin position="154"/>
        <end position="171"/>
    </location>
</feature>
<feature type="transmembrane region" description="Helical" evidence="5">
    <location>
        <begin position="250"/>
        <end position="268"/>
    </location>
</feature>
<protein>
    <submittedName>
        <fullName evidence="6">MFS general substrate transporter</fullName>
    </submittedName>
</protein>
<feature type="transmembrane region" description="Helical" evidence="5">
    <location>
        <begin position="479"/>
        <end position="499"/>
    </location>
</feature>
<evidence type="ECO:0000313" key="6">
    <source>
        <dbReference type="EMBL" id="OAQ34788.1"/>
    </source>
</evidence>
<dbReference type="InterPro" id="IPR011701">
    <property type="entry name" value="MFS"/>
</dbReference>
<dbReference type="PANTHER" id="PTHR23507:SF1">
    <property type="entry name" value="FI18259P1-RELATED"/>
    <property type="match status" value="1"/>
</dbReference>
<feature type="transmembrane region" description="Helical" evidence="5">
    <location>
        <begin position="371"/>
        <end position="390"/>
    </location>
</feature>
<evidence type="ECO:0000313" key="7">
    <source>
        <dbReference type="Proteomes" id="UP000078512"/>
    </source>
</evidence>
<keyword evidence="7" id="KW-1185">Reference proteome</keyword>
<feature type="transmembrane region" description="Helical" evidence="5">
    <location>
        <begin position="534"/>
        <end position="553"/>
    </location>
</feature>
<feature type="transmembrane region" description="Helical" evidence="5">
    <location>
        <begin position="78"/>
        <end position="102"/>
    </location>
</feature>
<proteinExistence type="predicted"/>